<keyword evidence="1" id="KW-0732">Signal</keyword>
<reference evidence="2" key="1">
    <citation type="journal article" date="2023" name="G3 (Bethesda)">
        <title>Whole genome assembly and annotation of the endangered Caribbean coral Acropora cervicornis.</title>
        <authorList>
            <person name="Selwyn J.D."/>
            <person name="Vollmer S.V."/>
        </authorList>
    </citation>
    <scope>NUCLEOTIDE SEQUENCE</scope>
    <source>
        <strain evidence="2">K2</strain>
    </source>
</reference>
<name>A0AAD9VFF4_ACRCE</name>
<dbReference type="EMBL" id="JARQWQ010000004">
    <property type="protein sequence ID" value="KAK2572461.1"/>
    <property type="molecule type" value="Genomic_DNA"/>
</dbReference>
<evidence type="ECO:0000256" key="1">
    <source>
        <dbReference type="SAM" id="SignalP"/>
    </source>
</evidence>
<reference evidence="2" key="2">
    <citation type="journal article" date="2023" name="Science">
        <title>Genomic signatures of disease resistance in endangered staghorn corals.</title>
        <authorList>
            <person name="Vollmer S.V."/>
            <person name="Selwyn J.D."/>
            <person name="Despard B.A."/>
            <person name="Roesel C.L."/>
        </authorList>
    </citation>
    <scope>NUCLEOTIDE SEQUENCE</scope>
    <source>
        <strain evidence="2">K2</strain>
    </source>
</reference>
<protein>
    <submittedName>
        <fullName evidence="2">Uncharacterized protein</fullName>
    </submittedName>
</protein>
<keyword evidence="3" id="KW-1185">Reference proteome</keyword>
<organism evidence="2 3">
    <name type="scientific">Acropora cervicornis</name>
    <name type="common">Staghorn coral</name>
    <dbReference type="NCBI Taxonomy" id="6130"/>
    <lineage>
        <taxon>Eukaryota</taxon>
        <taxon>Metazoa</taxon>
        <taxon>Cnidaria</taxon>
        <taxon>Anthozoa</taxon>
        <taxon>Hexacorallia</taxon>
        <taxon>Scleractinia</taxon>
        <taxon>Astrocoeniina</taxon>
        <taxon>Acroporidae</taxon>
        <taxon>Acropora</taxon>
    </lineage>
</organism>
<proteinExistence type="predicted"/>
<evidence type="ECO:0000313" key="3">
    <source>
        <dbReference type="Proteomes" id="UP001249851"/>
    </source>
</evidence>
<accession>A0AAD9VFF4</accession>
<gene>
    <name evidence="2" type="ORF">P5673_002710</name>
</gene>
<feature type="signal peptide" evidence="1">
    <location>
        <begin position="1"/>
        <end position="17"/>
    </location>
</feature>
<feature type="chain" id="PRO_5042081432" evidence="1">
    <location>
        <begin position="18"/>
        <end position="173"/>
    </location>
</feature>
<evidence type="ECO:0000313" key="2">
    <source>
        <dbReference type="EMBL" id="KAK2572461.1"/>
    </source>
</evidence>
<dbReference type="AlphaFoldDB" id="A0AAD9VFF4"/>
<comment type="caution">
    <text evidence="2">The sequence shown here is derived from an EMBL/GenBank/DDBJ whole genome shotgun (WGS) entry which is preliminary data.</text>
</comment>
<dbReference type="Proteomes" id="UP001249851">
    <property type="component" value="Unassembled WGS sequence"/>
</dbReference>
<sequence length="173" mass="19624">MILQITVFLAFVGTSLAQGSTTSDWKKISKNPVCVRTRDDGYGTMLYNEESKMVAALKLKYVSGNVRCAAKKAYNSKWGCGDSRKYPLNIIVTDENNNVAFPLPQYIKQSGMWYYMPLVHPVNSIELVFSEFAHPLYLKQSDGLRFWYGEDLSKIGHTDNQGEVCFHVFALFV</sequence>